<reference evidence="3 4" key="2">
    <citation type="journal article" date="2012" name="Open Biol.">
        <title>Characteristics of nucleosomes and linker DNA regions on the genome of the basidiomycete Mixia osmundae revealed by mono- and dinucleosome mapping.</title>
        <authorList>
            <person name="Nishida H."/>
            <person name="Kondo S."/>
            <person name="Matsumoto T."/>
            <person name="Suzuki Y."/>
            <person name="Yoshikawa H."/>
            <person name="Taylor T.D."/>
            <person name="Sugiyama J."/>
        </authorList>
    </citation>
    <scope>NUCLEOTIDE SEQUENCE [LARGE SCALE GENOMIC DNA]</scope>
    <source>
        <strain evidence="4">CBS 9802 / IAM 14324 / JCM 22182 / KY 12970</strain>
    </source>
</reference>
<protein>
    <submittedName>
        <fullName evidence="3">Uncharacterized protein</fullName>
    </submittedName>
</protein>
<comment type="caution">
    <text evidence="3">The sequence shown here is derived from an EMBL/GenBank/DDBJ whole genome shotgun (WGS) entry which is preliminary data.</text>
</comment>
<feature type="chain" id="PRO_5009955627" evidence="2">
    <location>
        <begin position="18"/>
        <end position="397"/>
    </location>
</feature>
<dbReference type="InParanoid" id="G7E0U8"/>
<organism evidence="3 4">
    <name type="scientific">Mixia osmundae (strain CBS 9802 / IAM 14324 / JCM 22182 / KY 12970)</name>
    <dbReference type="NCBI Taxonomy" id="764103"/>
    <lineage>
        <taxon>Eukaryota</taxon>
        <taxon>Fungi</taxon>
        <taxon>Dikarya</taxon>
        <taxon>Basidiomycota</taxon>
        <taxon>Pucciniomycotina</taxon>
        <taxon>Mixiomycetes</taxon>
        <taxon>Mixiales</taxon>
        <taxon>Mixiaceae</taxon>
        <taxon>Mixia</taxon>
    </lineage>
</organism>
<dbReference type="AlphaFoldDB" id="G7E0U8"/>
<reference evidence="3 4" key="1">
    <citation type="journal article" date="2011" name="J. Gen. Appl. Microbiol.">
        <title>Draft genome sequencing of the enigmatic basidiomycete Mixia osmundae.</title>
        <authorList>
            <person name="Nishida H."/>
            <person name="Nagatsuka Y."/>
            <person name="Sugiyama J."/>
        </authorList>
    </citation>
    <scope>NUCLEOTIDE SEQUENCE [LARGE SCALE GENOMIC DNA]</scope>
    <source>
        <strain evidence="4">CBS 9802 / IAM 14324 / JCM 22182 / KY 12970</strain>
    </source>
</reference>
<evidence type="ECO:0000256" key="2">
    <source>
        <dbReference type="SAM" id="SignalP"/>
    </source>
</evidence>
<feature type="region of interest" description="Disordered" evidence="1">
    <location>
        <begin position="294"/>
        <end position="325"/>
    </location>
</feature>
<gene>
    <name evidence="3" type="primary">Mo03125</name>
    <name evidence="3" type="ORF">E5Q_03125</name>
</gene>
<keyword evidence="4" id="KW-1185">Reference proteome</keyword>
<dbReference type="RefSeq" id="XP_014568072.1">
    <property type="nucleotide sequence ID" value="XM_014712586.1"/>
</dbReference>
<dbReference type="HOGENOM" id="CLU_694611_0_0_1"/>
<evidence type="ECO:0000313" key="3">
    <source>
        <dbReference type="EMBL" id="GAA96458.1"/>
    </source>
</evidence>
<dbReference type="EMBL" id="BABT02000090">
    <property type="protein sequence ID" value="GAA96458.1"/>
    <property type="molecule type" value="Genomic_DNA"/>
</dbReference>
<dbReference type="Proteomes" id="UP000009131">
    <property type="component" value="Unassembled WGS sequence"/>
</dbReference>
<accession>G7E0U8</accession>
<proteinExistence type="predicted"/>
<evidence type="ECO:0000313" key="4">
    <source>
        <dbReference type="Proteomes" id="UP000009131"/>
    </source>
</evidence>
<name>G7E0U8_MIXOS</name>
<evidence type="ECO:0000256" key="1">
    <source>
        <dbReference type="SAM" id="MobiDB-lite"/>
    </source>
</evidence>
<keyword evidence="2" id="KW-0732">Signal</keyword>
<sequence>MIALLALLVLACSCTLSCFEYVSTSGLVESISVKSVIVARLIPARSGWSSAPIILDHATTPSFDTLTCLALRPLASLVPAIDHHSLQDLHSALPVSQLHDAVLFGHLGTVHRSSVDIDVAPSPPPAPAMHLPSLPTPTSAPKVTAVHYTGASKPTTDQASPSMASRQMARGLIRLFVTTLVEFARLPCRIILTISWHVMVILRASIWPQGLAVASKQLLAVEITPAPSASLSSRSAPHLQTLLCCLVAAFLAGCLSFQPYWRSMILSSIYDSLGLRVDHGAQINDEASLTTLQDEDDGHRADLQDMSIPSATSRRKRRAKQSKSQCLSGHLPSLADFALAEIVVYDRSAQGRELSMSEALDLFLLAWEESWRRFDLDNPQEEEEDDDVLPRSKSILP</sequence>
<feature type="compositionally biased region" description="Acidic residues" evidence="1">
    <location>
        <begin position="378"/>
        <end position="387"/>
    </location>
</feature>
<feature type="signal peptide" evidence="2">
    <location>
        <begin position="1"/>
        <end position="17"/>
    </location>
</feature>
<feature type="region of interest" description="Disordered" evidence="1">
    <location>
        <begin position="377"/>
        <end position="397"/>
    </location>
</feature>